<dbReference type="RefSeq" id="WP_144987528.1">
    <property type="nucleotide sequence ID" value="NZ_VNJK01000001.1"/>
</dbReference>
<comment type="caution">
    <text evidence="3">The sequence shown here is derived from an EMBL/GenBank/DDBJ whole genome shotgun (WGS) entry which is preliminary data.</text>
</comment>
<dbReference type="SUPFAM" id="SSF52540">
    <property type="entry name" value="P-loop containing nucleoside triphosphate hydrolases"/>
    <property type="match status" value="1"/>
</dbReference>
<dbReference type="Gene3D" id="3.40.50.300">
    <property type="entry name" value="P-loop containing nucleotide triphosphate hydrolases"/>
    <property type="match status" value="1"/>
</dbReference>
<feature type="coiled-coil region" evidence="1">
    <location>
        <begin position="239"/>
        <end position="289"/>
    </location>
</feature>
<evidence type="ECO:0000313" key="3">
    <source>
        <dbReference type="EMBL" id="TVX92250.1"/>
    </source>
</evidence>
<sequence>MPKITAVEIWGFESHVDTKYELAPGLTVITGPSDGGKTSGTLRAFRWLAKGEPSGEEFLHTVKNAAGEVLQQAEEAGIKVTLDNGTEIKKTRRKGKTKYWLTGFTEPFEKAEVPAAVKEALGIGSTVYGRDAQGKPELEYDLNFAYQLDPPFIISQPGSAGAKVLGKLAGTEAIDQALKSVAKDTYAARTEKAAADKEYERKVLQLLDYQDLADVRGQIDAAEWLVEQIESDLGKKTDILTLRLNLDRATNQLQQAAETLDKLAELPGLEEDLKAIEKAQQRYDTLLDLYSQLGRATATVEDLTQQIKEYDGLESAAWLLQHVEIATDQRASIHLIGLEYHRLDQIVKTSKGIIGNSEGLEPAAVLLRQAEKLLEKQSVLAGMWEVFQGITHQRTAAAENVQYLVGVNTAAELLTVVEMAYDRLQPLNEISSTYSVKDQTRARANADLVRAADEIAQADKELNVAWQEAGGLCPLCEQPAGTHAH</sequence>
<dbReference type="Proteomes" id="UP000318102">
    <property type="component" value="Unassembled WGS sequence"/>
</dbReference>
<dbReference type="EMBL" id="VNJK01000001">
    <property type="protein sequence ID" value="TVX92250.1"/>
    <property type="molecule type" value="Genomic_DNA"/>
</dbReference>
<dbReference type="InterPro" id="IPR038729">
    <property type="entry name" value="Rad50/SbcC_AAA"/>
</dbReference>
<name>A0A559IX93_9BACL</name>
<organism evidence="3 4">
    <name type="scientific">Paenibacillus agilis</name>
    <dbReference type="NCBI Taxonomy" id="3020863"/>
    <lineage>
        <taxon>Bacteria</taxon>
        <taxon>Bacillati</taxon>
        <taxon>Bacillota</taxon>
        <taxon>Bacilli</taxon>
        <taxon>Bacillales</taxon>
        <taxon>Paenibacillaceae</taxon>
        <taxon>Paenibacillus</taxon>
    </lineage>
</organism>
<dbReference type="Pfam" id="PF13476">
    <property type="entry name" value="AAA_23"/>
    <property type="match status" value="1"/>
</dbReference>
<evidence type="ECO:0000313" key="4">
    <source>
        <dbReference type="Proteomes" id="UP000318102"/>
    </source>
</evidence>
<evidence type="ECO:0000259" key="2">
    <source>
        <dbReference type="Pfam" id="PF13476"/>
    </source>
</evidence>
<reference evidence="3 4" key="1">
    <citation type="submission" date="2019-07" db="EMBL/GenBank/DDBJ databases">
        <authorList>
            <person name="Kim J."/>
        </authorList>
    </citation>
    <scope>NUCLEOTIDE SEQUENCE [LARGE SCALE GENOMIC DNA]</scope>
    <source>
        <strain evidence="3 4">N4</strain>
    </source>
</reference>
<proteinExistence type="predicted"/>
<keyword evidence="1" id="KW-0175">Coiled coil</keyword>
<dbReference type="InterPro" id="IPR027417">
    <property type="entry name" value="P-loop_NTPase"/>
</dbReference>
<protein>
    <recommendedName>
        <fullName evidence="2">Rad50/SbcC-type AAA domain-containing protein</fullName>
    </recommendedName>
</protein>
<evidence type="ECO:0000256" key="1">
    <source>
        <dbReference type="SAM" id="Coils"/>
    </source>
</evidence>
<gene>
    <name evidence="3" type="ORF">FPZ44_03745</name>
</gene>
<dbReference type="AlphaFoldDB" id="A0A559IX93"/>
<accession>A0A559IX93</accession>
<keyword evidence="4" id="KW-1185">Reference proteome</keyword>
<dbReference type="OrthoDB" id="267455at2"/>
<feature type="domain" description="Rad50/SbcC-type AAA" evidence="2">
    <location>
        <begin position="7"/>
        <end position="310"/>
    </location>
</feature>